<gene>
    <name evidence="1" type="ORF">I8J29_16560</name>
</gene>
<proteinExistence type="predicted"/>
<name>A0ABS3WBX4_9BACL</name>
<evidence type="ECO:0000313" key="1">
    <source>
        <dbReference type="EMBL" id="MBO7745822.1"/>
    </source>
</evidence>
<dbReference type="InterPro" id="IPR035986">
    <property type="entry name" value="PKD_dom_sf"/>
</dbReference>
<organism evidence="1 2">
    <name type="scientific">Paenibacillus artemisiicola</name>
    <dbReference type="NCBI Taxonomy" id="1172618"/>
    <lineage>
        <taxon>Bacteria</taxon>
        <taxon>Bacillati</taxon>
        <taxon>Bacillota</taxon>
        <taxon>Bacilli</taxon>
        <taxon>Bacillales</taxon>
        <taxon>Paenibacillaceae</taxon>
        <taxon>Paenibacillus</taxon>
    </lineage>
</organism>
<dbReference type="EMBL" id="JAGGDJ010000012">
    <property type="protein sequence ID" value="MBO7745822.1"/>
    <property type="molecule type" value="Genomic_DNA"/>
</dbReference>
<comment type="caution">
    <text evidence="1">The sequence shown here is derived from an EMBL/GenBank/DDBJ whole genome shotgun (WGS) entry which is preliminary data.</text>
</comment>
<dbReference type="Proteomes" id="UP000670947">
    <property type="component" value="Unassembled WGS sequence"/>
</dbReference>
<protein>
    <submittedName>
        <fullName evidence="1">Uncharacterized protein</fullName>
    </submittedName>
</protein>
<keyword evidence="2" id="KW-1185">Reference proteome</keyword>
<dbReference type="Gene3D" id="2.60.120.560">
    <property type="entry name" value="Exo-inulinase, domain 1"/>
    <property type="match status" value="1"/>
</dbReference>
<dbReference type="InterPro" id="IPR013783">
    <property type="entry name" value="Ig-like_fold"/>
</dbReference>
<evidence type="ECO:0000313" key="2">
    <source>
        <dbReference type="Proteomes" id="UP000670947"/>
    </source>
</evidence>
<sequence length="2299" mass="255971">MRFRHKNKSTAILLLVSLIVSLFFWLQYIDTVKAAAGNSNVTPVKELDPVTQQPLPSNKRYAVAFVYYDIWSNSSGEWMTYKPNDTNVPITSPYTFSFPERTVKDVQVYRFDPANLRQKDFFNRSRAGESWNDYVDWVGVNPSNPIESSPSGINSSTVSFNISLTGTLSAINPYNIRTEESDTCSSCSENVVGLRYFFPVLIEFTLNGKYEVHHKDTNGQSLDSLSPAKIGDMNAGSSYPPTPDVIAGYTYANKYKKTTDGSDPAEGSFLSGTPSIVYDGLFDTYKVNYYYDKVSNDGKVIIKHFDTNNNSLDGIAGLSDREQVLKEGTSYLFTHDAPTAGAGYVYAGYKKSTSGSIPSGSNNSGEYTLGTYTKATFPNPVYLYYYYDVDSTVTAGEINIRHMVRIGPNGTYTLAKQQTIPVASLPFGAGYSSDSTYGAVQGSNLSYVAYSNTVTVKTNQSVTVNSTTPKAYVSFFYEKPFDFTGDFDVIPSTIPYKDSFRLHPRDFQLKGCTYISHRFKIERNGTWVGDPVTGQTTDSTFTFGNYPWVIGVGVHNVYMQIVTSCGTSDWIGPKPLTVTGPTVNNPPTFEIGFVDPGQPTKPLHQVVEGTTLNLIFINDPTVPTPNDPDGDSIYFMGFDFAAGSPFVQSIPSKSIEYVDGQHNVKMDTLGYQYVCAQMRDEWGATADACTYIEVVPKNPVPVIDCPPTVIANHPIPDGAINSNRSYSPITYLKIDHSRDEWTNKQTSYPNPGTTDTTVQVSLSVYDENGLKSLTPATCTIIVKPDLPPVAKLVVPPLSVRGTELDLLNKSMSPDADAIVKAEYKYKYDANNNGFGDDTWQTANGTLVKLQFTPSKVGKYLFYLKVTEEYGQWDNTDSDPPTTLTLDVVNNAPEVSFEMEGNNPNPNLDPYTSIQPEEMVKWPVYVPGTNNLVYNTNNLWRTTTGNMISGEGRNFGQQTDEAYQYSMTRFSRTLSSYQAYPLTNNGFGSNELNPWRSTLQSTLVTNLLNKKGDGLLTWYYNPPKIRSTKKLLIYDYHYTTSNYNSNNGSWTYYYDDEFFALDPHKLSPIKDVFGDWGSVSQAYTNGDPNAYVLTNSSLGGSRTVDVLFDGTLKKNVNIYMKDAPQYELADQYLYIKRNWEFGKDSISDIGVFDVRTGKELSSTFINTTLDQYYYNKTAFSGMDFCGVQGSSVILCTGTANEGENHFKLNRDMSMVELPSWTKPAPINPAIKTMDMPTYIAVASMTDAAGNIYRLETYANLAYNAGYYDLNVAKYNSDYSLAWRQYIGDSIRNDPAVNGQSIGVTPANSFLTAYSYPETRGGFFFNPVKNELYAKVYYDHTRPGDVLPMLYERVFVLSSSSGAIKRKADSLTGDDMTMYHYGGSDFGPYTQFSTDFAGNLKQKSRLSQTADGYSTSLGEGVTCEGMSTMYSIYGKNTVYDASGKETGTVSTGCNYSTQPIYGAYYMDGVYVTLSQANQSSSSDQGTYSNTLRMTVSVGQPTTNPLLFKPFTSGQFYSPFSLSDDEVKFYFKIDDVDYDNEWIGFSFRMKDRQNGYALETDGNKIELVKYVGGTRTVLKSQAYPLLSQKTYAVKLQMNGSHFVVFLDNTPLFETDDETYTVGRFGYFSNKSFVTFSGLAYKPLVQNDVWSDQYAIWDEGSAKAEIQYNNIVFSDPENDPPAGGVYDWSVKHTVRFIHNQGVSALNGKTFHNAQLTFDKVGDYLVTLKAKDDPNPDYLSPNDTFADYRKASNEFTNKITVHRRPIAKFTLDSDAQHKVLWTDYSYDPDRYFSSTDYSTEDTGIDYKATKGILKKRFYYVSPSGVYKEAKLTAPQERGTYEVGMAVADEYGAWSDWYVVLLPVTDLAPPNAPPVPGFTSDHINTFRGVPITFDSTAYDAEDGDRTKVPHEYYLSNATTGGAETFANDSRTTWTKSFSSMGSFKVRQVVTDSDGASAEFSLQVNIVNQKPGAAITVPESVDQANPTKLTVLRPDFQWNYWDPDTDAQSQFQVKIYKYGGVLQYDSGVKTSHANDWVPGADLPEHVNMYVIVRVFDGYDWSDYSDPHYFLIETNRLPTASFNWSPKPVYEGDTVKISQAIDDPDKDTLSAQYEVTDPDGPKTTYPYTLDSPYAITGPTLVGPKVGAYTVKLTVTDGKAPPVIVTKTIQVLPLSIQGQVNHTPQWDERRIAFNMDKSGTQDSPRGYSVFWAGEKFILTAQTTDTGTATKATGVEVSMNGVEVNLAADNAQQISWSGSMWQSNFDELTDGPYVFSFVVTYSNGVKKTSNMTITIKDSIWDETATHRLH</sequence>
<accession>A0ABS3WBX4</accession>
<dbReference type="SUPFAM" id="SSF49299">
    <property type="entry name" value="PKD domain"/>
    <property type="match status" value="1"/>
</dbReference>
<reference evidence="1 2" key="1">
    <citation type="submission" date="2021-03" db="EMBL/GenBank/DDBJ databases">
        <title>Paenibacillus artemisicola MWE-103 whole genome sequence.</title>
        <authorList>
            <person name="Ham Y.J."/>
        </authorList>
    </citation>
    <scope>NUCLEOTIDE SEQUENCE [LARGE SCALE GENOMIC DNA]</scope>
    <source>
        <strain evidence="1 2">MWE-103</strain>
    </source>
</reference>
<dbReference type="Gene3D" id="2.60.40.10">
    <property type="entry name" value="Immunoglobulins"/>
    <property type="match status" value="2"/>
</dbReference>
<dbReference type="RefSeq" id="WP_208848647.1">
    <property type="nucleotide sequence ID" value="NZ_JAGGDJ010000012.1"/>
</dbReference>